<name>A0ABT3P1N4_9PROT</name>
<comment type="caution">
    <text evidence="2">The sequence shown here is derived from an EMBL/GenBank/DDBJ whole genome shotgun (WGS) entry which is preliminary data.</text>
</comment>
<keyword evidence="3" id="KW-1185">Reference proteome</keyword>
<feature type="domain" description="RNase H type-1" evidence="1">
    <location>
        <begin position="1"/>
        <end position="78"/>
    </location>
</feature>
<dbReference type="InterPro" id="IPR012337">
    <property type="entry name" value="RNaseH-like_sf"/>
</dbReference>
<sequence length="94" mass="10462">MTVHLDSELMFLGMTERAAQWDARGWRTRQGKPVASTDLWMHPLDAAKPHVIEWRKVKGHSDDAMKAKADEVANRAREKAASAFYGAPALTKGS</sequence>
<evidence type="ECO:0000259" key="1">
    <source>
        <dbReference type="PROSITE" id="PS50879"/>
    </source>
</evidence>
<dbReference type="InterPro" id="IPR002156">
    <property type="entry name" value="RNaseH_domain"/>
</dbReference>
<protein>
    <recommendedName>
        <fullName evidence="1">RNase H type-1 domain-containing protein</fullName>
    </recommendedName>
</protein>
<evidence type="ECO:0000313" key="3">
    <source>
        <dbReference type="Proteomes" id="UP001526430"/>
    </source>
</evidence>
<dbReference type="Proteomes" id="UP001526430">
    <property type="component" value="Unassembled WGS sequence"/>
</dbReference>
<gene>
    <name evidence="2" type="ORF">OF850_22325</name>
</gene>
<dbReference type="Pfam" id="PF00075">
    <property type="entry name" value="RNase_H"/>
    <property type="match status" value="1"/>
</dbReference>
<evidence type="ECO:0000313" key="2">
    <source>
        <dbReference type="EMBL" id="MCW8088322.1"/>
    </source>
</evidence>
<dbReference type="RefSeq" id="WP_301592520.1">
    <property type="nucleotide sequence ID" value="NZ_JAPFQI010000033.1"/>
</dbReference>
<proteinExistence type="predicted"/>
<accession>A0ABT3P1N4</accession>
<dbReference type="PROSITE" id="PS50879">
    <property type="entry name" value="RNASE_H_1"/>
    <property type="match status" value="1"/>
</dbReference>
<dbReference type="SUPFAM" id="SSF53098">
    <property type="entry name" value="Ribonuclease H-like"/>
    <property type="match status" value="1"/>
</dbReference>
<dbReference type="EMBL" id="JAPFQI010000033">
    <property type="protein sequence ID" value="MCW8088322.1"/>
    <property type="molecule type" value="Genomic_DNA"/>
</dbReference>
<reference evidence="2 3" key="1">
    <citation type="submission" date="2022-10" db="EMBL/GenBank/DDBJ databases">
        <title>Roseococcus glaciei nov., sp. nov., isolated from glacier.</title>
        <authorList>
            <person name="Liu Q."/>
            <person name="Xin Y.-H."/>
        </authorList>
    </citation>
    <scope>NUCLEOTIDE SEQUENCE [LARGE SCALE GENOMIC DNA]</scope>
    <source>
        <strain evidence="2 3">MDT2-1-1</strain>
    </source>
</reference>
<dbReference type="InterPro" id="IPR036397">
    <property type="entry name" value="RNaseH_sf"/>
</dbReference>
<dbReference type="Gene3D" id="3.30.420.10">
    <property type="entry name" value="Ribonuclease H-like superfamily/Ribonuclease H"/>
    <property type="match status" value="1"/>
</dbReference>
<organism evidence="2 3">
    <name type="scientific">Sabulicella glaciei</name>
    <dbReference type="NCBI Taxonomy" id="2984948"/>
    <lineage>
        <taxon>Bacteria</taxon>
        <taxon>Pseudomonadati</taxon>
        <taxon>Pseudomonadota</taxon>
        <taxon>Alphaproteobacteria</taxon>
        <taxon>Acetobacterales</taxon>
        <taxon>Acetobacteraceae</taxon>
        <taxon>Sabulicella</taxon>
    </lineage>
</organism>